<sequence length="154" mass="17060">LDIRVGVIEKAWEHVDADKLYCEEINIGEEEPRNIASGLKAHYQLEEMIGKKVLVVANLKARKLVGFASHGMILCACQYGEAEDGSEDVVEFVIPHADAKIGDRVFCEGYENNGAPPATENAVIKKKMLKVIFPDLKINQDGIAVYKDQPLFTT</sequence>
<dbReference type="InterPro" id="IPR002547">
    <property type="entry name" value="tRNA-bd_dom"/>
</dbReference>
<feature type="non-terminal residue" evidence="5">
    <location>
        <position position="154"/>
    </location>
</feature>
<evidence type="ECO:0000313" key="5">
    <source>
        <dbReference type="EMBL" id="OEU08594.1"/>
    </source>
</evidence>
<dbReference type="PANTHER" id="PTHR11586:SF33">
    <property type="entry name" value="AMINOACYL TRNA SYNTHASE COMPLEX-INTERACTING MULTIFUNCTIONAL PROTEIN 1"/>
    <property type="match status" value="1"/>
</dbReference>
<dbReference type="InterPro" id="IPR051270">
    <property type="entry name" value="Tyrosine-tRNA_ligase_regulator"/>
</dbReference>
<gene>
    <name evidence="5" type="ORF">FRACYDRAFT_153831</name>
</gene>
<dbReference type="GO" id="GO:0000049">
    <property type="term" value="F:tRNA binding"/>
    <property type="evidence" value="ECO:0007669"/>
    <property type="project" value="UniProtKB-UniRule"/>
</dbReference>
<protein>
    <submittedName>
        <fullName evidence="5">Nucleic acid-binding protein</fullName>
    </submittedName>
</protein>
<dbReference type="Gene3D" id="2.40.50.140">
    <property type="entry name" value="Nucleic acid-binding proteins"/>
    <property type="match status" value="1"/>
</dbReference>
<dbReference type="Pfam" id="PF01588">
    <property type="entry name" value="tRNA_bind"/>
    <property type="match status" value="1"/>
</dbReference>
<name>A0A1E7ES16_9STRA</name>
<evidence type="ECO:0000259" key="4">
    <source>
        <dbReference type="PROSITE" id="PS50886"/>
    </source>
</evidence>
<dbReference type="PROSITE" id="PS50886">
    <property type="entry name" value="TRBD"/>
    <property type="match status" value="1"/>
</dbReference>
<dbReference type="Proteomes" id="UP000095751">
    <property type="component" value="Unassembled WGS sequence"/>
</dbReference>
<dbReference type="AlphaFoldDB" id="A0A1E7ES16"/>
<accession>A0A1E7ES16</accession>
<dbReference type="PANTHER" id="PTHR11586">
    <property type="entry name" value="TRNA-AMINOACYLATION COFACTOR ARC1 FAMILY MEMBER"/>
    <property type="match status" value="1"/>
</dbReference>
<keyword evidence="2 3" id="KW-0694">RNA-binding</keyword>
<keyword evidence="6" id="KW-1185">Reference proteome</keyword>
<evidence type="ECO:0000256" key="2">
    <source>
        <dbReference type="ARBA" id="ARBA00022884"/>
    </source>
</evidence>
<proteinExistence type="predicted"/>
<dbReference type="InParanoid" id="A0A1E7ES16"/>
<dbReference type="OrthoDB" id="19141at2759"/>
<evidence type="ECO:0000313" key="6">
    <source>
        <dbReference type="Proteomes" id="UP000095751"/>
    </source>
</evidence>
<feature type="non-terminal residue" evidence="5">
    <location>
        <position position="1"/>
    </location>
</feature>
<keyword evidence="1 3" id="KW-0820">tRNA-binding</keyword>
<dbReference type="SUPFAM" id="SSF50249">
    <property type="entry name" value="Nucleic acid-binding proteins"/>
    <property type="match status" value="1"/>
</dbReference>
<evidence type="ECO:0000256" key="3">
    <source>
        <dbReference type="PROSITE-ProRule" id="PRU00209"/>
    </source>
</evidence>
<reference evidence="5 6" key="1">
    <citation type="submission" date="2016-09" db="EMBL/GenBank/DDBJ databases">
        <title>Extensive genetic diversity and differential bi-allelic expression allows diatom success in the polar Southern Ocean.</title>
        <authorList>
            <consortium name="DOE Joint Genome Institute"/>
            <person name="Mock T."/>
            <person name="Otillar R.P."/>
            <person name="Strauss J."/>
            <person name="Dupont C."/>
            <person name="Frickenhaus S."/>
            <person name="Maumus F."/>
            <person name="Mcmullan M."/>
            <person name="Sanges R."/>
            <person name="Schmutz J."/>
            <person name="Toseland A."/>
            <person name="Valas R."/>
            <person name="Veluchamy A."/>
            <person name="Ward B.J."/>
            <person name="Allen A."/>
            <person name="Barry K."/>
            <person name="Falciatore A."/>
            <person name="Ferrante M."/>
            <person name="Fortunato A.E."/>
            <person name="Gloeckner G."/>
            <person name="Gruber A."/>
            <person name="Hipkin R."/>
            <person name="Janech M."/>
            <person name="Kroth P."/>
            <person name="Leese F."/>
            <person name="Lindquist E."/>
            <person name="Lyon B.R."/>
            <person name="Martin J."/>
            <person name="Mayer C."/>
            <person name="Parker M."/>
            <person name="Quesneville H."/>
            <person name="Raymond J."/>
            <person name="Uhlig C."/>
            <person name="Valentin K.U."/>
            <person name="Worden A.Z."/>
            <person name="Armbrust E.V."/>
            <person name="Bowler C."/>
            <person name="Green B."/>
            <person name="Moulton V."/>
            <person name="Van Oosterhout C."/>
            <person name="Grigoriev I."/>
        </authorList>
    </citation>
    <scope>NUCLEOTIDE SEQUENCE [LARGE SCALE GENOMIC DNA]</scope>
    <source>
        <strain evidence="5 6">CCMP1102</strain>
    </source>
</reference>
<dbReference type="InterPro" id="IPR012340">
    <property type="entry name" value="NA-bd_OB-fold"/>
</dbReference>
<organism evidence="5 6">
    <name type="scientific">Fragilariopsis cylindrus CCMP1102</name>
    <dbReference type="NCBI Taxonomy" id="635003"/>
    <lineage>
        <taxon>Eukaryota</taxon>
        <taxon>Sar</taxon>
        <taxon>Stramenopiles</taxon>
        <taxon>Ochrophyta</taxon>
        <taxon>Bacillariophyta</taxon>
        <taxon>Bacillariophyceae</taxon>
        <taxon>Bacillariophycidae</taxon>
        <taxon>Bacillariales</taxon>
        <taxon>Bacillariaceae</taxon>
        <taxon>Fragilariopsis</taxon>
    </lineage>
</organism>
<feature type="domain" description="TRNA-binding" evidence="4">
    <location>
        <begin position="1"/>
        <end position="106"/>
    </location>
</feature>
<dbReference type="KEGG" id="fcy:FRACYDRAFT_153831"/>
<evidence type="ECO:0000256" key="1">
    <source>
        <dbReference type="ARBA" id="ARBA00022555"/>
    </source>
</evidence>
<dbReference type="EMBL" id="KV784379">
    <property type="protein sequence ID" value="OEU08594.1"/>
    <property type="molecule type" value="Genomic_DNA"/>
</dbReference>